<dbReference type="GO" id="GO:0050568">
    <property type="term" value="F:protein-glutamine glutaminase activity"/>
    <property type="evidence" value="ECO:0007669"/>
    <property type="project" value="UniProtKB-UniRule"/>
</dbReference>
<dbReference type="GO" id="GO:0006935">
    <property type="term" value="P:chemotaxis"/>
    <property type="evidence" value="ECO:0007669"/>
    <property type="project" value="UniProtKB-UniRule"/>
</dbReference>
<dbReference type="InterPro" id="IPR038592">
    <property type="entry name" value="CheD-like_sf"/>
</dbReference>
<dbReference type="PANTHER" id="PTHR35147:SF1">
    <property type="entry name" value="CHEMORECEPTOR GLUTAMINE DEAMIDASE CHED-RELATED"/>
    <property type="match status" value="1"/>
</dbReference>
<comment type="catalytic activity">
    <reaction evidence="3">
        <text>L-glutaminyl-[protein] + H2O = L-glutamyl-[protein] + NH4(+)</text>
        <dbReference type="Rhea" id="RHEA:16441"/>
        <dbReference type="Rhea" id="RHEA-COMP:10207"/>
        <dbReference type="Rhea" id="RHEA-COMP:10208"/>
        <dbReference type="ChEBI" id="CHEBI:15377"/>
        <dbReference type="ChEBI" id="CHEBI:28938"/>
        <dbReference type="ChEBI" id="CHEBI:29973"/>
        <dbReference type="ChEBI" id="CHEBI:30011"/>
        <dbReference type="EC" id="3.5.1.44"/>
    </reaction>
</comment>
<evidence type="ECO:0000256" key="3">
    <source>
        <dbReference type="HAMAP-Rule" id="MF_01440"/>
    </source>
</evidence>
<keyword evidence="2 3" id="KW-0378">Hydrolase</keyword>
<comment type="similarity">
    <text evidence="3">Belongs to the CheD family.</text>
</comment>
<dbReference type="AlphaFoldDB" id="A0A7M3MAA8"/>
<evidence type="ECO:0000313" key="4">
    <source>
        <dbReference type="EMBL" id="TVM14547.1"/>
    </source>
</evidence>
<reference evidence="4 5" key="1">
    <citation type="submission" date="2018-06" db="EMBL/GenBank/DDBJ databases">
        <title>Complete genome of Desulfovibrio indonesiensis P37SLT.</title>
        <authorList>
            <person name="Crispim J.S."/>
            <person name="Vidigal P.M.P."/>
            <person name="Silva L.C.F."/>
            <person name="Laguardia C.N."/>
            <person name="Araujo L.C."/>
            <person name="Dias R.S."/>
            <person name="Sousa M.P."/>
            <person name="Paula S.O."/>
            <person name="Silva C."/>
        </authorList>
    </citation>
    <scope>NUCLEOTIDE SEQUENCE [LARGE SCALE GENOMIC DNA]</scope>
    <source>
        <strain evidence="4 5">P37SLT</strain>
    </source>
</reference>
<comment type="caution">
    <text evidence="4">The sequence shown here is derived from an EMBL/GenBank/DDBJ whole genome shotgun (WGS) entry which is preliminary data.</text>
</comment>
<dbReference type="OrthoDB" id="9807202at2"/>
<evidence type="ECO:0000256" key="1">
    <source>
        <dbReference type="ARBA" id="ARBA00022500"/>
    </source>
</evidence>
<organism evidence="4 5">
    <name type="scientific">Oceanidesulfovibrio indonesiensis</name>
    <dbReference type="NCBI Taxonomy" id="54767"/>
    <lineage>
        <taxon>Bacteria</taxon>
        <taxon>Pseudomonadati</taxon>
        <taxon>Thermodesulfobacteriota</taxon>
        <taxon>Desulfovibrionia</taxon>
        <taxon>Desulfovibrionales</taxon>
        <taxon>Desulfovibrionaceae</taxon>
        <taxon>Oceanidesulfovibrio</taxon>
    </lineage>
</organism>
<evidence type="ECO:0000256" key="2">
    <source>
        <dbReference type="ARBA" id="ARBA00022801"/>
    </source>
</evidence>
<dbReference type="SUPFAM" id="SSF64438">
    <property type="entry name" value="CNF1/YfiH-like putative cysteine hydrolases"/>
    <property type="match status" value="1"/>
</dbReference>
<gene>
    <name evidence="3" type="primary">cheD</name>
    <name evidence="4" type="ORF">DPQ33_17350</name>
</gene>
<accession>A0A7M3MAA8</accession>
<dbReference type="Gene3D" id="3.30.1330.200">
    <property type="match status" value="1"/>
</dbReference>
<keyword evidence="1 3" id="KW-0145">Chemotaxis</keyword>
<dbReference type="CDD" id="cd16352">
    <property type="entry name" value="CheD"/>
    <property type="match status" value="1"/>
</dbReference>
<sequence>MSMLVIGVGGIGLANNGDYEGVKTFALGSCVAVMVHDPKSGFVGMVHVALPNSSTNRTRAGTLPGYFADTGIAELLKQAARMRGGKRLNDLVVKVAGGASIIKSSASFNIGKRNSEAVVQLLTNKGLRVSASDLGGNISRTVSIERGTGRVTVASPGRPAWGL</sequence>
<dbReference type="Proteomes" id="UP000448292">
    <property type="component" value="Unassembled WGS sequence"/>
</dbReference>
<dbReference type="InterPro" id="IPR011324">
    <property type="entry name" value="Cytotoxic_necrot_fac-like_cat"/>
</dbReference>
<name>A0A7M3MAA8_9BACT</name>
<protein>
    <recommendedName>
        <fullName evidence="3">Probable chemoreceptor glutamine deamidase CheD</fullName>
        <ecNumber evidence="3">3.5.1.44</ecNumber>
    </recommendedName>
</protein>
<dbReference type="HAMAP" id="MF_01440">
    <property type="entry name" value="CheD"/>
    <property type="match status" value="1"/>
</dbReference>
<evidence type="ECO:0000313" key="5">
    <source>
        <dbReference type="Proteomes" id="UP000448292"/>
    </source>
</evidence>
<proteinExistence type="inferred from homology"/>
<dbReference type="Pfam" id="PF03975">
    <property type="entry name" value="CheD"/>
    <property type="match status" value="1"/>
</dbReference>
<dbReference type="InterPro" id="IPR005659">
    <property type="entry name" value="Chemorcpt_Glu_NH3ase_CheD"/>
</dbReference>
<comment type="function">
    <text evidence="3">Probably deamidates glutamine residues to glutamate on methyl-accepting chemotaxis receptors (MCPs), playing an important role in chemotaxis.</text>
</comment>
<dbReference type="PANTHER" id="PTHR35147">
    <property type="entry name" value="CHEMORECEPTOR GLUTAMINE DEAMIDASE CHED-RELATED"/>
    <property type="match status" value="1"/>
</dbReference>
<keyword evidence="5" id="KW-1185">Reference proteome</keyword>
<dbReference type="EC" id="3.5.1.44" evidence="3"/>
<dbReference type="EMBL" id="QMIE01000023">
    <property type="protein sequence ID" value="TVM14547.1"/>
    <property type="molecule type" value="Genomic_DNA"/>
</dbReference>